<dbReference type="Proteomes" id="UP000278962">
    <property type="component" value="Unassembled WGS sequence"/>
</dbReference>
<dbReference type="Pfam" id="PF13579">
    <property type="entry name" value="Glyco_trans_4_4"/>
    <property type="match status" value="1"/>
</dbReference>
<dbReference type="AlphaFoldDB" id="A0A660L0U7"/>
<accession>A0A660L0U7</accession>
<gene>
    <name evidence="4" type="ORF">C8N24_5078</name>
</gene>
<dbReference type="SUPFAM" id="SSF53756">
    <property type="entry name" value="UDP-Glycosyltransferase/glycogen phosphorylase"/>
    <property type="match status" value="1"/>
</dbReference>
<evidence type="ECO:0000313" key="4">
    <source>
        <dbReference type="EMBL" id="RKQ87058.1"/>
    </source>
</evidence>
<dbReference type="EMBL" id="RBIL01000002">
    <property type="protein sequence ID" value="RKQ87058.1"/>
    <property type="molecule type" value="Genomic_DNA"/>
</dbReference>
<proteinExistence type="predicted"/>
<name>A0A660L0U7_9ACTN</name>
<keyword evidence="1" id="KW-0328">Glycosyltransferase</keyword>
<evidence type="ECO:0000256" key="1">
    <source>
        <dbReference type="ARBA" id="ARBA00022676"/>
    </source>
</evidence>
<reference evidence="4 5" key="1">
    <citation type="submission" date="2018-10" db="EMBL/GenBank/DDBJ databases">
        <title>Genomic Encyclopedia of Archaeal and Bacterial Type Strains, Phase II (KMG-II): from individual species to whole genera.</title>
        <authorList>
            <person name="Goeker M."/>
        </authorList>
    </citation>
    <scope>NUCLEOTIDE SEQUENCE [LARGE SCALE GENOMIC DNA]</scope>
    <source>
        <strain evidence="4 5">DSM 14954</strain>
    </source>
</reference>
<keyword evidence="5" id="KW-1185">Reference proteome</keyword>
<keyword evidence="2 4" id="KW-0808">Transferase</keyword>
<dbReference type="GO" id="GO:0016757">
    <property type="term" value="F:glycosyltransferase activity"/>
    <property type="evidence" value="ECO:0007669"/>
    <property type="project" value="UniProtKB-KW"/>
</dbReference>
<dbReference type="InterPro" id="IPR028098">
    <property type="entry name" value="Glyco_trans_4-like_N"/>
</dbReference>
<evidence type="ECO:0000313" key="5">
    <source>
        <dbReference type="Proteomes" id="UP000278962"/>
    </source>
</evidence>
<protein>
    <submittedName>
        <fullName evidence="4">Glycosyl transferase family 4</fullName>
    </submittedName>
</protein>
<comment type="caution">
    <text evidence="4">The sequence shown here is derived from an EMBL/GenBank/DDBJ whole genome shotgun (WGS) entry which is preliminary data.</text>
</comment>
<sequence length="346" mass="38387">MPASHVYVRHLADPDGADRVHRLPDIPPADGRKVPGGWWPPAMLDAGWIAEHSDTFDVLHIHFGFDAKTPEELTEIADALAAADVPLIVTVHDLRNPHHPEPALHDAQLGVLVDRADALITLTPGAAREIERRWGRRATVLAHPHVVDWETMVRARPVHEGFVVGLHAKSLRANMDVLGVARVVARAVEGLPGARLQINVHHEVFEPGNHFYDPAAGQALRDLAARHAAVELREHEYFSDDELWAYLASLDVSVLPYRFGTHSGWLEACVDLGTAVIAPTCGFYADQQPIHVYTQDEDGLDADSLVSAVRAAYRHRPALRADPDQRREQRRALSAAHEAIYRRVLR</sequence>
<dbReference type="Gene3D" id="3.40.50.2000">
    <property type="entry name" value="Glycogen Phosphorylase B"/>
    <property type="match status" value="2"/>
</dbReference>
<evidence type="ECO:0000259" key="3">
    <source>
        <dbReference type="Pfam" id="PF13579"/>
    </source>
</evidence>
<feature type="domain" description="Glycosyltransferase subfamily 4-like N-terminal" evidence="3">
    <location>
        <begin position="17"/>
        <end position="139"/>
    </location>
</feature>
<evidence type="ECO:0000256" key="2">
    <source>
        <dbReference type="ARBA" id="ARBA00022679"/>
    </source>
</evidence>
<organism evidence="4 5">
    <name type="scientific">Solirubrobacter pauli</name>
    <dbReference type="NCBI Taxonomy" id="166793"/>
    <lineage>
        <taxon>Bacteria</taxon>
        <taxon>Bacillati</taxon>
        <taxon>Actinomycetota</taxon>
        <taxon>Thermoleophilia</taxon>
        <taxon>Solirubrobacterales</taxon>
        <taxon>Solirubrobacteraceae</taxon>
        <taxon>Solirubrobacter</taxon>
    </lineage>
</organism>